<evidence type="ECO:0000313" key="1">
    <source>
        <dbReference type="EMBL" id="EEA06515.1"/>
    </source>
</evidence>
<name>B6AE74_CRYMR</name>
<accession>B6AE74</accession>
<reference evidence="1" key="1">
    <citation type="submission" date="2008-06" db="EMBL/GenBank/DDBJ databases">
        <authorList>
            <person name="Lorenzi H."/>
            <person name="Inman J."/>
            <person name="Miller J."/>
            <person name="Schobel S."/>
            <person name="Amedeo P."/>
            <person name="Caler E.V."/>
            <person name="da Silva J."/>
        </authorList>
    </citation>
    <scope>NUCLEOTIDE SEQUENCE [LARGE SCALE GENOMIC DNA]</scope>
    <source>
        <strain evidence="1">RN66</strain>
    </source>
</reference>
<dbReference type="AlphaFoldDB" id="B6AE74"/>
<dbReference type="EMBL" id="DS989729">
    <property type="protein sequence ID" value="EEA06515.1"/>
    <property type="molecule type" value="Genomic_DNA"/>
</dbReference>
<dbReference type="InterPro" id="IPR036867">
    <property type="entry name" value="R3H_dom_sf"/>
</dbReference>
<dbReference type="RefSeq" id="XP_002140864.1">
    <property type="nucleotide sequence ID" value="XM_002140828.1"/>
</dbReference>
<keyword evidence="2" id="KW-1185">Reference proteome</keyword>
<dbReference type="SUPFAM" id="SSF82708">
    <property type="entry name" value="R3H domain"/>
    <property type="match status" value="1"/>
</dbReference>
<protein>
    <submittedName>
        <fullName evidence="1">Uncharacterized protein</fullName>
    </submittedName>
</protein>
<dbReference type="GeneID" id="6995881"/>
<dbReference type="VEuPathDB" id="CryptoDB:CMU_010070"/>
<dbReference type="OrthoDB" id="340187at2759"/>
<dbReference type="CDD" id="cd02325">
    <property type="entry name" value="R3H"/>
    <property type="match status" value="1"/>
</dbReference>
<organism evidence="1 2">
    <name type="scientific">Cryptosporidium muris (strain RN66)</name>
    <dbReference type="NCBI Taxonomy" id="441375"/>
    <lineage>
        <taxon>Eukaryota</taxon>
        <taxon>Sar</taxon>
        <taxon>Alveolata</taxon>
        <taxon>Apicomplexa</taxon>
        <taxon>Conoidasida</taxon>
        <taxon>Coccidia</taxon>
        <taxon>Eucoccidiorida</taxon>
        <taxon>Eimeriorina</taxon>
        <taxon>Cryptosporidiidae</taxon>
        <taxon>Cryptosporidium</taxon>
    </lineage>
</organism>
<sequence>MLGNRKYRRWLNNQLLLHKGNSLYVDEYDNEEEANLIFSGSSFHDYNRTIYSSTWIKLRSNTDLYELYLKCGEDIQMKCNTYKYTYTYLDSLNKNKQIYLDPIAFKLHKSIDEIILLNDNNYQLYEKDIFQLTDNNSKNIYTKKSILNEKYKDLIHGFLYRTFESTFKLLDQIYIQFFISSLENHLIEYINGLYKGENESIHYFNINNSQLCNITLEDKNDCNEYFLLKNYVTRNKYCKIMVIQNCNKLFRKLIHCVCKVYLLNSTSIGLDSTNKFVCIHPFKSLDPYIPKISIINILKIQISNFLS</sequence>
<dbReference type="GO" id="GO:0003676">
    <property type="term" value="F:nucleic acid binding"/>
    <property type="evidence" value="ECO:0007669"/>
    <property type="project" value="InterPro"/>
</dbReference>
<dbReference type="Proteomes" id="UP000001460">
    <property type="component" value="Unassembled WGS sequence"/>
</dbReference>
<dbReference type="OMA" id="KNDCNEY"/>
<gene>
    <name evidence="1" type="ORF">CMU_010070</name>
</gene>
<proteinExistence type="predicted"/>
<evidence type="ECO:0000313" key="2">
    <source>
        <dbReference type="Proteomes" id="UP000001460"/>
    </source>
</evidence>